<feature type="region of interest" description="Disordered" evidence="1">
    <location>
        <begin position="119"/>
        <end position="141"/>
    </location>
</feature>
<evidence type="ECO:0000313" key="3">
    <source>
        <dbReference type="EMBL" id="MCP2264244.1"/>
    </source>
</evidence>
<evidence type="ECO:0000313" key="4">
    <source>
        <dbReference type="Proteomes" id="UP001139493"/>
    </source>
</evidence>
<sequence>MLTRSLATGAVAVVGFLALVATTELFWFGPPTGAQNAGELFASFGGAALTFMTWAAVGWSVARMARALRLARFSLPIGLAVPAAAVVAFAVTAELDAWSTGFGVVSFAAASAGVLATRRRRSTPAPDPVEEPGHPPLRMAA</sequence>
<gene>
    <name evidence="3" type="ORF">APR03_001580</name>
</gene>
<reference evidence="3" key="1">
    <citation type="submission" date="2022-06" db="EMBL/GenBank/DDBJ databases">
        <title>Genomic Encyclopedia of Archaeal and Bacterial Type Strains, Phase II (KMG-II): from individual species to whole genera.</title>
        <authorList>
            <person name="Goeker M."/>
        </authorList>
    </citation>
    <scope>NUCLEOTIDE SEQUENCE</scope>
    <source>
        <strain evidence="3">DSM 26652</strain>
    </source>
</reference>
<evidence type="ECO:0000256" key="2">
    <source>
        <dbReference type="SAM" id="Phobius"/>
    </source>
</evidence>
<feature type="transmembrane region" description="Helical" evidence="2">
    <location>
        <begin position="73"/>
        <end position="91"/>
    </location>
</feature>
<keyword evidence="2" id="KW-0472">Membrane</keyword>
<dbReference type="AlphaFoldDB" id="A0A9X2JXJ9"/>
<protein>
    <submittedName>
        <fullName evidence="3">Uncharacterized protein</fullName>
    </submittedName>
</protein>
<keyword evidence="4" id="KW-1185">Reference proteome</keyword>
<keyword evidence="2" id="KW-0812">Transmembrane</keyword>
<dbReference type="RefSeq" id="WP_253834430.1">
    <property type="nucleotide sequence ID" value="NZ_JAMTCS010000004.1"/>
</dbReference>
<dbReference type="EMBL" id="JAMTCS010000004">
    <property type="protein sequence ID" value="MCP2264244.1"/>
    <property type="molecule type" value="Genomic_DNA"/>
</dbReference>
<feature type="transmembrane region" description="Helical" evidence="2">
    <location>
        <begin position="40"/>
        <end position="61"/>
    </location>
</feature>
<dbReference type="Proteomes" id="UP001139493">
    <property type="component" value="Unassembled WGS sequence"/>
</dbReference>
<proteinExistence type="predicted"/>
<organism evidence="3 4">
    <name type="scientific">Promicromonospora thailandica</name>
    <dbReference type="NCBI Taxonomy" id="765201"/>
    <lineage>
        <taxon>Bacteria</taxon>
        <taxon>Bacillati</taxon>
        <taxon>Actinomycetota</taxon>
        <taxon>Actinomycetes</taxon>
        <taxon>Micrococcales</taxon>
        <taxon>Promicromonosporaceae</taxon>
        <taxon>Promicromonospora</taxon>
    </lineage>
</organism>
<name>A0A9X2JXJ9_9MICO</name>
<feature type="transmembrane region" description="Helical" evidence="2">
    <location>
        <begin position="97"/>
        <end position="116"/>
    </location>
</feature>
<evidence type="ECO:0000256" key="1">
    <source>
        <dbReference type="SAM" id="MobiDB-lite"/>
    </source>
</evidence>
<feature type="transmembrane region" description="Helical" evidence="2">
    <location>
        <begin position="7"/>
        <end position="28"/>
    </location>
</feature>
<accession>A0A9X2JXJ9</accession>
<comment type="caution">
    <text evidence="3">The sequence shown here is derived from an EMBL/GenBank/DDBJ whole genome shotgun (WGS) entry which is preliminary data.</text>
</comment>
<keyword evidence="2" id="KW-1133">Transmembrane helix</keyword>